<evidence type="ECO:0000313" key="3">
    <source>
        <dbReference type="Proteomes" id="UP000248598"/>
    </source>
</evidence>
<dbReference type="EMBL" id="LS483426">
    <property type="protein sequence ID" value="SQH24018.1"/>
    <property type="molecule type" value="Genomic_DNA"/>
</dbReference>
<dbReference type="Pfam" id="PF13466">
    <property type="entry name" value="STAS_2"/>
    <property type="match status" value="1"/>
</dbReference>
<dbReference type="RefSeq" id="WP_003787116.1">
    <property type="nucleotide sequence ID" value="NZ_CP091518.1"/>
</dbReference>
<feature type="domain" description="MlaB-like STAS" evidence="1">
    <location>
        <begin position="39"/>
        <end position="87"/>
    </location>
</feature>
<sequence>MRSEVREQCVYVAGDVSVQTLNSGAYREFLQQCRLPNIQTVDFSGVERADSACLALILQALRQSRQSSLHIQALPESVQLLAQLYEVEEWLVH</sequence>
<dbReference type="InterPro" id="IPR058548">
    <property type="entry name" value="MlaB-like_STAS"/>
</dbReference>
<proteinExistence type="predicted"/>
<accession>A0AAX2J0X3</accession>
<dbReference type="SUPFAM" id="SSF52091">
    <property type="entry name" value="SpoIIaa-like"/>
    <property type="match status" value="1"/>
</dbReference>
<dbReference type="Gene3D" id="3.30.750.24">
    <property type="entry name" value="STAS domain"/>
    <property type="match status" value="1"/>
</dbReference>
<evidence type="ECO:0000313" key="2">
    <source>
        <dbReference type="EMBL" id="SQH24018.1"/>
    </source>
</evidence>
<dbReference type="GeneID" id="93261491"/>
<dbReference type="InterPro" id="IPR036513">
    <property type="entry name" value="STAS_dom_sf"/>
</dbReference>
<organism evidence="2 3">
    <name type="scientific">Kingella kingae</name>
    <dbReference type="NCBI Taxonomy" id="504"/>
    <lineage>
        <taxon>Bacteria</taxon>
        <taxon>Pseudomonadati</taxon>
        <taxon>Pseudomonadota</taxon>
        <taxon>Betaproteobacteria</taxon>
        <taxon>Neisseriales</taxon>
        <taxon>Neisseriaceae</taxon>
        <taxon>Kingella</taxon>
    </lineage>
</organism>
<protein>
    <submittedName>
        <fullName evidence="2">Predicted NTP binding protein (Contains STAS domain)</fullName>
    </submittedName>
</protein>
<name>A0AAX2J0X3_KINKI</name>
<evidence type="ECO:0000259" key="1">
    <source>
        <dbReference type="Pfam" id="PF13466"/>
    </source>
</evidence>
<dbReference type="Proteomes" id="UP000248598">
    <property type="component" value="Chromosome 1"/>
</dbReference>
<reference evidence="2 3" key="1">
    <citation type="submission" date="2018-06" db="EMBL/GenBank/DDBJ databases">
        <authorList>
            <consortium name="Pathogen Informatics"/>
            <person name="Doyle S."/>
        </authorList>
    </citation>
    <scope>NUCLEOTIDE SEQUENCE [LARGE SCALE GENOMIC DNA]</scope>
    <source>
        <strain evidence="2 3">NCTC10529</strain>
    </source>
</reference>
<gene>
    <name evidence="2" type="ORF">NCTC10529_00162</name>
</gene>
<dbReference type="AlphaFoldDB" id="A0AAX2J0X3"/>